<dbReference type="RefSeq" id="WP_317936392.1">
    <property type="nucleotide sequence ID" value="NZ_JAUBDH010000008.1"/>
</dbReference>
<dbReference type="PANTHER" id="PTHR42801">
    <property type="entry name" value="THIOREDOXIN-DEPENDENT PEROXIDE REDUCTASE"/>
    <property type="match status" value="1"/>
</dbReference>
<evidence type="ECO:0000256" key="7">
    <source>
        <dbReference type="ARBA" id="ARBA00023157"/>
    </source>
</evidence>
<dbReference type="InterPro" id="IPR050924">
    <property type="entry name" value="Peroxiredoxin_BCP/PrxQ"/>
</dbReference>
<dbReference type="EMBL" id="JAUBDH010000008">
    <property type="protein sequence ID" value="MDW0110819.1"/>
    <property type="molecule type" value="Genomic_DNA"/>
</dbReference>
<dbReference type="InterPro" id="IPR036249">
    <property type="entry name" value="Thioredoxin-like_sf"/>
</dbReference>
<evidence type="ECO:0000256" key="5">
    <source>
        <dbReference type="ARBA" id="ARBA00022862"/>
    </source>
</evidence>
<evidence type="ECO:0000256" key="11">
    <source>
        <dbReference type="ARBA" id="ARBA00041373"/>
    </source>
</evidence>
<comment type="subunit">
    <text evidence="2">Monomer.</text>
</comment>
<keyword evidence="6 14" id="KW-0560">Oxidoreductase</keyword>
<gene>
    <name evidence="14" type="primary">bcp</name>
    <name evidence="14" type="ORF">QT716_12305</name>
</gene>
<comment type="similarity">
    <text evidence="10">Belongs to the peroxiredoxin family. BCP/PrxQ subfamily.</text>
</comment>
<keyword evidence="4 14" id="KW-0575">Peroxidase</keyword>
<reference evidence="14 15" key="1">
    <citation type="submission" date="2023-06" db="EMBL/GenBank/DDBJ databases">
        <title>Sporosarcina sp. nov., isolated from Korean traditional fermented seafood 'Jeotgal'.</title>
        <authorList>
            <person name="Yang A.-I."/>
            <person name="Shin N.-R."/>
        </authorList>
    </citation>
    <scope>NUCLEOTIDE SEQUENCE [LARGE SCALE GENOMIC DNA]</scope>
    <source>
        <strain evidence="14 15">KCTC3840</strain>
    </source>
</reference>
<accession>A0ABU4G1H5</accession>
<dbReference type="InterPro" id="IPR000866">
    <property type="entry name" value="AhpC/TSA"/>
</dbReference>
<comment type="caution">
    <text evidence="14">The sequence shown here is derived from an EMBL/GenBank/DDBJ whole genome shotgun (WGS) entry which is preliminary data.</text>
</comment>
<protein>
    <recommendedName>
        <fullName evidence="3">thioredoxin-dependent peroxiredoxin</fullName>
        <ecNumber evidence="3">1.11.1.24</ecNumber>
    </recommendedName>
    <alternativeName>
        <fullName evidence="11">Bacterioferritin comigratory protein</fullName>
    </alternativeName>
    <alternativeName>
        <fullName evidence="9">Thioredoxin peroxidase</fullName>
    </alternativeName>
</protein>
<sequence length="164" mass="18618">MSTLEGMHAPEFSLQNESGEWVSLSDYTGKKHVVLYFYPKDATPGCTLQAQTFRDNYEDFAERDTVILGVSPDDEVSHEKFSSKQQLPFSLLSDTEHAVAEKYGVWKLKKSFGKEYMGIERSTFLIDPTGTVVKEWRKVKVDGHIDEVYQTLLQVLNEGLGDSK</sequence>
<feature type="domain" description="Thioredoxin" evidence="13">
    <location>
        <begin position="3"/>
        <end position="157"/>
    </location>
</feature>
<evidence type="ECO:0000256" key="6">
    <source>
        <dbReference type="ARBA" id="ARBA00023002"/>
    </source>
</evidence>
<keyword evidence="7" id="KW-1015">Disulfide bond</keyword>
<evidence type="ECO:0000256" key="12">
    <source>
        <dbReference type="ARBA" id="ARBA00049091"/>
    </source>
</evidence>
<evidence type="ECO:0000256" key="10">
    <source>
        <dbReference type="ARBA" id="ARBA00038489"/>
    </source>
</evidence>
<dbReference type="CDD" id="cd03017">
    <property type="entry name" value="PRX_BCP"/>
    <property type="match status" value="1"/>
</dbReference>
<evidence type="ECO:0000313" key="15">
    <source>
        <dbReference type="Proteomes" id="UP001280629"/>
    </source>
</evidence>
<dbReference type="GO" id="GO:0140824">
    <property type="term" value="F:thioredoxin-dependent peroxiredoxin activity"/>
    <property type="evidence" value="ECO:0007669"/>
    <property type="project" value="UniProtKB-EC"/>
</dbReference>
<comment type="function">
    <text evidence="1">Thiol-specific peroxidase that catalyzes the reduction of hydrogen peroxide and organic hydroperoxides to water and alcohols, respectively. Plays a role in cell protection against oxidative stress by detoxifying peroxides and as sensor of hydrogen peroxide-mediated signaling events.</text>
</comment>
<dbReference type="EC" id="1.11.1.24" evidence="3"/>
<comment type="catalytic activity">
    <reaction evidence="12">
        <text>a hydroperoxide + [thioredoxin]-dithiol = an alcohol + [thioredoxin]-disulfide + H2O</text>
        <dbReference type="Rhea" id="RHEA:62620"/>
        <dbReference type="Rhea" id="RHEA-COMP:10698"/>
        <dbReference type="Rhea" id="RHEA-COMP:10700"/>
        <dbReference type="ChEBI" id="CHEBI:15377"/>
        <dbReference type="ChEBI" id="CHEBI:29950"/>
        <dbReference type="ChEBI" id="CHEBI:30879"/>
        <dbReference type="ChEBI" id="CHEBI:35924"/>
        <dbReference type="ChEBI" id="CHEBI:50058"/>
        <dbReference type="EC" id="1.11.1.24"/>
    </reaction>
</comment>
<dbReference type="InterPro" id="IPR013766">
    <property type="entry name" value="Thioredoxin_domain"/>
</dbReference>
<evidence type="ECO:0000256" key="1">
    <source>
        <dbReference type="ARBA" id="ARBA00003330"/>
    </source>
</evidence>
<evidence type="ECO:0000256" key="4">
    <source>
        <dbReference type="ARBA" id="ARBA00022559"/>
    </source>
</evidence>
<dbReference type="PANTHER" id="PTHR42801:SF4">
    <property type="entry name" value="AHPC_TSA FAMILY PROTEIN"/>
    <property type="match status" value="1"/>
</dbReference>
<evidence type="ECO:0000259" key="13">
    <source>
        <dbReference type="PROSITE" id="PS51352"/>
    </source>
</evidence>
<evidence type="ECO:0000256" key="3">
    <source>
        <dbReference type="ARBA" id="ARBA00013017"/>
    </source>
</evidence>
<dbReference type="Proteomes" id="UP001280629">
    <property type="component" value="Unassembled WGS sequence"/>
</dbReference>
<proteinExistence type="inferred from homology"/>
<dbReference type="PROSITE" id="PS51352">
    <property type="entry name" value="THIOREDOXIN_2"/>
    <property type="match status" value="1"/>
</dbReference>
<evidence type="ECO:0000256" key="2">
    <source>
        <dbReference type="ARBA" id="ARBA00011245"/>
    </source>
</evidence>
<dbReference type="NCBIfam" id="NF006960">
    <property type="entry name" value="PRK09437.1"/>
    <property type="match status" value="1"/>
</dbReference>
<keyword evidence="5" id="KW-0049">Antioxidant</keyword>
<keyword evidence="15" id="KW-1185">Reference proteome</keyword>
<dbReference type="InterPro" id="IPR024706">
    <property type="entry name" value="Peroxiredoxin_AhpC-typ"/>
</dbReference>
<evidence type="ECO:0000313" key="14">
    <source>
        <dbReference type="EMBL" id="MDW0110819.1"/>
    </source>
</evidence>
<evidence type="ECO:0000256" key="9">
    <source>
        <dbReference type="ARBA" id="ARBA00032824"/>
    </source>
</evidence>
<organism evidence="14 15">
    <name type="scientific">Sporosarcina aquimarina</name>
    <dbReference type="NCBI Taxonomy" id="114975"/>
    <lineage>
        <taxon>Bacteria</taxon>
        <taxon>Bacillati</taxon>
        <taxon>Bacillota</taxon>
        <taxon>Bacilli</taxon>
        <taxon>Bacillales</taxon>
        <taxon>Caryophanaceae</taxon>
        <taxon>Sporosarcina</taxon>
    </lineage>
</organism>
<dbReference type="SUPFAM" id="SSF52833">
    <property type="entry name" value="Thioredoxin-like"/>
    <property type="match status" value="1"/>
</dbReference>
<dbReference type="Pfam" id="PF00578">
    <property type="entry name" value="AhpC-TSA"/>
    <property type="match status" value="1"/>
</dbReference>
<dbReference type="PIRSF" id="PIRSF000239">
    <property type="entry name" value="AHPC"/>
    <property type="match status" value="1"/>
</dbReference>
<evidence type="ECO:0000256" key="8">
    <source>
        <dbReference type="ARBA" id="ARBA00023284"/>
    </source>
</evidence>
<dbReference type="Gene3D" id="3.40.30.10">
    <property type="entry name" value="Glutaredoxin"/>
    <property type="match status" value="1"/>
</dbReference>
<keyword evidence="8" id="KW-0676">Redox-active center</keyword>
<name>A0ABU4G1H5_9BACL</name>